<reference evidence="10 11" key="1">
    <citation type="submission" date="2010-12" db="EMBL/GenBank/DDBJ databases">
        <title>The Genome Sequence of Coprobacillus sp. strain 29_1.</title>
        <authorList>
            <consortium name="The Broad Institute Genome Sequencing Platform"/>
            <person name="Earl A."/>
            <person name="Ward D."/>
            <person name="Feldgarden M."/>
            <person name="Gevers D."/>
            <person name="Daigneault M."/>
            <person name="Sibley C.D."/>
            <person name="White A."/>
            <person name="Strauss J."/>
            <person name="Allen-Vercoe E."/>
            <person name="Young S.K."/>
            <person name="Zeng Q."/>
            <person name="Gargeya S."/>
            <person name="Fitzgerald M."/>
            <person name="Haas B."/>
            <person name="Abouelleil A."/>
            <person name="Alvarado L."/>
            <person name="Arachchi H.M."/>
            <person name="Berlin A."/>
            <person name="Brown A."/>
            <person name="Chapman S.B."/>
            <person name="Chen Z."/>
            <person name="Dunbar C."/>
            <person name="Freedman E."/>
            <person name="Gearin G."/>
            <person name="Gellesch M."/>
            <person name="Goldberg J."/>
            <person name="Griggs A."/>
            <person name="Gujja S."/>
            <person name="Heilman E."/>
            <person name="Heiman D."/>
            <person name="Howarth C."/>
            <person name="Larson L."/>
            <person name="Lui A."/>
            <person name="MacDonald P.J.P."/>
            <person name="Mehta T."/>
            <person name="Montmayeur A."/>
            <person name="Murphy C."/>
            <person name="Neiman D."/>
            <person name="Pearson M."/>
            <person name="Priest M."/>
            <person name="Roberts A."/>
            <person name="Saif S."/>
            <person name="Shea T."/>
            <person name="Shenoy N."/>
            <person name="Sisk P."/>
            <person name="Stolte C."/>
            <person name="Sykes S."/>
            <person name="White J."/>
            <person name="Yandava C."/>
            <person name="Nusbaum C."/>
            <person name="Birren B."/>
        </authorList>
    </citation>
    <scope>NUCLEOTIDE SEQUENCE [LARGE SCALE GENOMIC DNA]</scope>
    <source>
        <strain evidence="10 11">29_1</strain>
    </source>
</reference>
<dbReference type="PANTHER" id="PTHR43124">
    <property type="entry name" value="PURINE EFFLUX PUMP PBUE"/>
    <property type="match status" value="1"/>
</dbReference>
<feature type="domain" description="Major facilitator superfamily (MFS) profile" evidence="9">
    <location>
        <begin position="6"/>
        <end position="389"/>
    </location>
</feature>
<keyword evidence="2" id="KW-0813">Transport</keyword>
<dbReference type="AlphaFoldDB" id="E7GB98"/>
<dbReference type="GeneID" id="78229978"/>
<dbReference type="GO" id="GO:0022857">
    <property type="term" value="F:transmembrane transporter activity"/>
    <property type="evidence" value="ECO:0007669"/>
    <property type="project" value="InterPro"/>
</dbReference>
<keyword evidence="11" id="KW-1185">Reference proteome</keyword>
<dbReference type="InterPro" id="IPR011701">
    <property type="entry name" value="MFS"/>
</dbReference>
<evidence type="ECO:0000256" key="4">
    <source>
        <dbReference type="ARBA" id="ARBA00022692"/>
    </source>
</evidence>
<feature type="transmembrane region" description="Helical" evidence="7">
    <location>
        <begin position="246"/>
        <end position="264"/>
    </location>
</feature>
<dbReference type="Proteomes" id="UP000003157">
    <property type="component" value="Unassembled WGS sequence"/>
</dbReference>
<gene>
    <name evidence="10" type="ORF">HMPREF9488_02039</name>
</gene>
<dbReference type="InterPro" id="IPR036259">
    <property type="entry name" value="MFS_trans_sf"/>
</dbReference>
<evidence type="ECO:0000256" key="5">
    <source>
        <dbReference type="ARBA" id="ARBA00022989"/>
    </source>
</evidence>
<feature type="transmembrane region" description="Helical" evidence="7">
    <location>
        <begin position="366"/>
        <end position="388"/>
    </location>
</feature>
<evidence type="ECO:0000256" key="2">
    <source>
        <dbReference type="ARBA" id="ARBA00022448"/>
    </source>
</evidence>
<keyword evidence="3" id="KW-1003">Cell membrane</keyword>
<evidence type="ECO:0000313" key="11">
    <source>
        <dbReference type="Proteomes" id="UP000003157"/>
    </source>
</evidence>
<dbReference type="PANTHER" id="PTHR43124:SF3">
    <property type="entry name" value="CHLORAMPHENICOL EFFLUX PUMP RV0191"/>
    <property type="match status" value="1"/>
</dbReference>
<feature type="signal peptide" evidence="8">
    <location>
        <begin position="1"/>
        <end position="23"/>
    </location>
</feature>
<organism evidence="10 11">
    <name type="scientific">Coprobacillus cateniformis</name>
    <dbReference type="NCBI Taxonomy" id="100884"/>
    <lineage>
        <taxon>Bacteria</taxon>
        <taxon>Bacillati</taxon>
        <taxon>Bacillota</taxon>
        <taxon>Erysipelotrichia</taxon>
        <taxon>Erysipelotrichales</taxon>
        <taxon>Coprobacillaceae</taxon>
        <taxon>Coprobacillus</taxon>
    </lineage>
</organism>
<feature type="transmembrane region" description="Helical" evidence="7">
    <location>
        <begin position="300"/>
        <end position="318"/>
    </location>
</feature>
<evidence type="ECO:0000256" key="3">
    <source>
        <dbReference type="ARBA" id="ARBA00022475"/>
    </source>
</evidence>
<feature type="transmembrane region" description="Helical" evidence="7">
    <location>
        <begin position="162"/>
        <end position="184"/>
    </location>
</feature>
<comment type="subcellular location">
    <subcellularLocation>
        <location evidence="1">Cell membrane</location>
        <topology evidence="1">Multi-pass membrane protein</topology>
    </subcellularLocation>
</comment>
<feature type="transmembrane region" description="Helical" evidence="7">
    <location>
        <begin position="103"/>
        <end position="123"/>
    </location>
</feature>
<feature type="chain" id="PRO_5003218367" description="Major facilitator superfamily (MFS) profile domain-containing protein" evidence="8">
    <location>
        <begin position="24"/>
        <end position="394"/>
    </location>
</feature>
<proteinExistence type="predicted"/>
<evidence type="ECO:0000256" key="6">
    <source>
        <dbReference type="ARBA" id="ARBA00023136"/>
    </source>
</evidence>
<evidence type="ECO:0000259" key="9">
    <source>
        <dbReference type="PROSITE" id="PS50850"/>
    </source>
</evidence>
<evidence type="ECO:0000256" key="7">
    <source>
        <dbReference type="SAM" id="Phobius"/>
    </source>
</evidence>
<sequence length="394" mass="42957">MKNKYMLKISLLSVSLLMGTAAAINGNIPALADAFINIPLSLVEMISTLPSLFLMISVLISTTIAKKIGYKRTIAIGIALVAVAGFIPVVVNNFYIILVSRAIFGFGIGLFNSLVVALVNYFYDDEQRSKMFGFQSAFEGMGGLAVTFISGQLLNISWNASFLAYMIAFPILVLFITFVPKVSTDKITEKNKSQIFQERQNTKEDFPLMVLGYVGAIFFIAIFFMLSGIKVAGVMQAVGYGETSSGSFVIMMIGIGGMIGGFLFSKVLRFCKEYTITLGLSLLTIAMYIIAIATSILPTLFAGILIGIAFRFILPYFIDKINNSQLSNPGLATSLLLVGYNLGIAISPYGAIFLETICIFRGPSAIFYMNAIVFLIMTCISFFVMLVFHSQKCA</sequence>
<accession>E7GB98</accession>
<keyword evidence="5 7" id="KW-1133">Transmembrane helix</keyword>
<dbReference type="InterPro" id="IPR050189">
    <property type="entry name" value="MFS_Efflux_Transporters"/>
</dbReference>
<dbReference type="PROSITE" id="PS50850">
    <property type="entry name" value="MFS"/>
    <property type="match status" value="1"/>
</dbReference>
<keyword evidence="4 7" id="KW-0812">Transmembrane</keyword>
<dbReference type="Pfam" id="PF07690">
    <property type="entry name" value="MFS_1"/>
    <property type="match status" value="1"/>
</dbReference>
<evidence type="ECO:0000313" key="10">
    <source>
        <dbReference type="EMBL" id="EFW04633.1"/>
    </source>
</evidence>
<feature type="transmembrane region" description="Helical" evidence="7">
    <location>
        <begin position="276"/>
        <end position="294"/>
    </location>
</feature>
<dbReference type="Gene3D" id="1.20.1250.20">
    <property type="entry name" value="MFS general substrate transporter like domains"/>
    <property type="match status" value="1"/>
</dbReference>
<keyword evidence="8" id="KW-0732">Signal</keyword>
<feature type="transmembrane region" description="Helical" evidence="7">
    <location>
        <begin position="135"/>
        <end position="156"/>
    </location>
</feature>
<dbReference type="eggNOG" id="COG2814">
    <property type="taxonomic scope" value="Bacteria"/>
</dbReference>
<dbReference type="GO" id="GO:0005886">
    <property type="term" value="C:plasma membrane"/>
    <property type="evidence" value="ECO:0007669"/>
    <property type="project" value="UniProtKB-SubCell"/>
</dbReference>
<evidence type="ECO:0000256" key="1">
    <source>
        <dbReference type="ARBA" id="ARBA00004651"/>
    </source>
</evidence>
<dbReference type="InterPro" id="IPR020846">
    <property type="entry name" value="MFS_dom"/>
</dbReference>
<feature type="transmembrane region" description="Helical" evidence="7">
    <location>
        <begin position="330"/>
        <end position="354"/>
    </location>
</feature>
<feature type="transmembrane region" description="Helical" evidence="7">
    <location>
        <begin position="38"/>
        <end position="62"/>
    </location>
</feature>
<dbReference type="STRING" id="100884.GCA_000269565_02140"/>
<evidence type="ECO:0000256" key="8">
    <source>
        <dbReference type="SAM" id="SignalP"/>
    </source>
</evidence>
<name>E7GB98_9FIRM</name>
<dbReference type="SUPFAM" id="SSF103473">
    <property type="entry name" value="MFS general substrate transporter"/>
    <property type="match status" value="1"/>
</dbReference>
<dbReference type="RefSeq" id="WP_008789139.1">
    <property type="nucleotide sequence ID" value="NZ_AKCB01000001.1"/>
</dbReference>
<dbReference type="HOGENOM" id="CLU_001265_10_4_9"/>
<protein>
    <recommendedName>
        <fullName evidence="9">Major facilitator superfamily (MFS) profile domain-containing protein</fullName>
    </recommendedName>
</protein>
<feature type="transmembrane region" description="Helical" evidence="7">
    <location>
        <begin position="74"/>
        <end position="97"/>
    </location>
</feature>
<feature type="transmembrane region" description="Helical" evidence="7">
    <location>
        <begin position="205"/>
        <end position="226"/>
    </location>
</feature>
<dbReference type="EMBL" id="ADKX01000034">
    <property type="protein sequence ID" value="EFW04633.1"/>
    <property type="molecule type" value="Genomic_DNA"/>
</dbReference>
<comment type="caution">
    <text evidence="10">The sequence shown here is derived from an EMBL/GenBank/DDBJ whole genome shotgun (WGS) entry which is preliminary data.</text>
</comment>
<dbReference type="OrthoDB" id="1650550at2"/>
<keyword evidence="6 7" id="KW-0472">Membrane</keyword>